<dbReference type="EMBL" id="CP090163">
    <property type="protein sequence ID" value="UJO10936.1"/>
    <property type="molecule type" value="Genomic_DNA"/>
</dbReference>
<name>A0A9Q8P2Q2_PASFU</name>
<dbReference type="OrthoDB" id="5328813at2759"/>
<reference evidence="3" key="1">
    <citation type="submission" date="2021-12" db="EMBL/GenBank/DDBJ databases">
        <authorList>
            <person name="Zaccaron A."/>
            <person name="Stergiopoulos I."/>
        </authorList>
    </citation>
    <scope>NUCLEOTIDE SEQUENCE</scope>
    <source>
        <strain evidence="3">Race5_Kim</strain>
    </source>
</reference>
<proteinExistence type="predicted"/>
<feature type="coiled-coil region" evidence="1">
    <location>
        <begin position="102"/>
        <end position="226"/>
    </location>
</feature>
<organism evidence="3 4">
    <name type="scientific">Passalora fulva</name>
    <name type="common">Tomato leaf mold</name>
    <name type="synonym">Cladosporium fulvum</name>
    <dbReference type="NCBI Taxonomy" id="5499"/>
    <lineage>
        <taxon>Eukaryota</taxon>
        <taxon>Fungi</taxon>
        <taxon>Dikarya</taxon>
        <taxon>Ascomycota</taxon>
        <taxon>Pezizomycotina</taxon>
        <taxon>Dothideomycetes</taxon>
        <taxon>Dothideomycetidae</taxon>
        <taxon>Mycosphaerellales</taxon>
        <taxon>Mycosphaerellaceae</taxon>
        <taxon>Fulvia</taxon>
    </lineage>
</organism>
<reference evidence="3" key="2">
    <citation type="journal article" date="2022" name="Microb. Genom.">
        <title>A chromosome-scale genome assembly of the tomato pathogen Cladosporium fulvum reveals a compartmentalized genome architecture and the presence of a dispensable chromosome.</title>
        <authorList>
            <person name="Zaccaron A.Z."/>
            <person name="Chen L.H."/>
            <person name="Samaras A."/>
            <person name="Stergiopoulos I."/>
        </authorList>
    </citation>
    <scope>NUCLEOTIDE SEQUENCE</scope>
    <source>
        <strain evidence="3">Race5_Kim</strain>
    </source>
</reference>
<evidence type="ECO:0000256" key="1">
    <source>
        <dbReference type="SAM" id="Coils"/>
    </source>
</evidence>
<accession>A0A9Q8P2Q2</accession>
<protein>
    <submittedName>
        <fullName evidence="3">Uncharacterized protein</fullName>
    </submittedName>
</protein>
<dbReference type="OMA" id="DENGGHM"/>
<feature type="region of interest" description="Disordered" evidence="2">
    <location>
        <begin position="1"/>
        <end position="68"/>
    </location>
</feature>
<evidence type="ECO:0000256" key="2">
    <source>
        <dbReference type="SAM" id="MobiDB-lite"/>
    </source>
</evidence>
<evidence type="ECO:0000313" key="4">
    <source>
        <dbReference type="Proteomes" id="UP000756132"/>
    </source>
</evidence>
<dbReference type="RefSeq" id="XP_047755302.1">
    <property type="nucleotide sequence ID" value="XM_047899821.1"/>
</dbReference>
<keyword evidence="4" id="KW-1185">Reference proteome</keyword>
<sequence>MVSNSAVATEARNAPAPQGELDDRAIGDAGGQLHSRQRLEVVPSDEHVHQMTGEGDPSPTSTETRDGLRRTGSKIANLRAAFEKQIDDDSGYVPPTGTIGQLERMSTRSKEQEAEVANLKERHDMELTKLIEDHELEIARLKEEHEANMIKEEELRQAYEEKCTGLEDEIEAFQDKLAKQDAEWQLEIERQCDHLHREKDQAQEGARNLQRQLSELKKGISAATRIEHQTSDSTLAQEFSKFFHETQNWIVNNFRKMKKTEAGAGAMCARLSRIADGRHVDYLKPIFERFDTSIRLAAFQATVACYMMKVFDDPLLFGIPTQPKWSQGIRMAMEAMPEVLSPIAFNRWRAMTVDALRQCKGDEMKQAVESASHSMSKNICNALNTLTEAEESEARIASLGAILKRAISLAHLFRVQRPRYDFTLPPPGAMFDPLVMEDVSVEDDCSALNGIRCAVWPCVIKHGDQDGNKMDMSNIVVKSRVLCG</sequence>
<dbReference type="KEGG" id="ffu:CLAFUR5_00673"/>
<gene>
    <name evidence="3" type="ORF">CLAFUR5_00673</name>
</gene>
<dbReference type="AlphaFoldDB" id="A0A9Q8P2Q2"/>
<dbReference type="GeneID" id="71980551"/>
<dbReference type="Proteomes" id="UP000756132">
    <property type="component" value="Chromosome 1"/>
</dbReference>
<evidence type="ECO:0000313" key="3">
    <source>
        <dbReference type="EMBL" id="UJO10936.1"/>
    </source>
</evidence>
<keyword evidence="1" id="KW-0175">Coiled coil</keyword>